<comment type="caution">
    <text evidence="1">The sequence shown here is derived from an EMBL/GenBank/DDBJ whole genome shotgun (WGS) entry which is preliminary data.</text>
</comment>
<sequence length="191" mass="21725">MVPSSLSQIIRDKCNEFVEDFVDKDMDILPRKLKHDGSWKEPDEKLSEVISGILYTLNDVWNNPAFSPAFAKLQSEGTYMTNIVVPAIRASLKDLPFGKSTFVSTAELQSSASEDRRGEGRGRRLDIMLVVKCGEKNYELMYSECSRLSCMLQKDKDDEIKLWCEANDGMYWTHKAAKPDQDEFGIVAIQK</sequence>
<keyword evidence="2" id="KW-1185">Reference proteome</keyword>
<dbReference type="AlphaFoldDB" id="A0A8H3WY67"/>
<dbReference type="Proteomes" id="UP000439903">
    <property type="component" value="Unassembled WGS sequence"/>
</dbReference>
<dbReference type="OrthoDB" id="2389889at2759"/>
<gene>
    <name evidence="1" type="ORF">F8M41_012488</name>
</gene>
<dbReference type="EMBL" id="WTPW01002531">
    <property type="protein sequence ID" value="KAF0377988.1"/>
    <property type="molecule type" value="Genomic_DNA"/>
</dbReference>
<organism evidence="1 2">
    <name type="scientific">Gigaspora margarita</name>
    <dbReference type="NCBI Taxonomy" id="4874"/>
    <lineage>
        <taxon>Eukaryota</taxon>
        <taxon>Fungi</taxon>
        <taxon>Fungi incertae sedis</taxon>
        <taxon>Mucoromycota</taxon>
        <taxon>Glomeromycotina</taxon>
        <taxon>Glomeromycetes</taxon>
        <taxon>Diversisporales</taxon>
        <taxon>Gigasporaceae</taxon>
        <taxon>Gigaspora</taxon>
    </lineage>
</organism>
<proteinExistence type="predicted"/>
<protein>
    <submittedName>
        <fullName evidence="1">Uncharacterized protein</fullName>
    </submittedName>
</protein>
<name>A0A8H3WY67_GIGMA</name>
<reference evidence="1 2" key="1">
    <citation type="journal article" date="2019" name="Environ. Microbiol.">
        <title>At the nexus of three kingdoms: the genome of the mycorrhizal fungus Gigaspora margarita provides insights into plant, endobacterial and fungal interactions.</title>
        <authorList>
            <person name="Venice F."/>
            <person name="Ghignone S."/>
            <person name="Salvioli di Fossalunga A."/>
            <person name="Amselem J."/>
            <person name="Novero M."/>
            <person name="Xianan X."/>
            <person name="Sedzielewska Toro K."/>
            <person name="Morin E."/>
            <person name="Lipzen A."/>
            <person name="Grigoriev I.V."/>
            <person name="Henrissat B."/>
            <person name="Martin F.M."/>
            <person name="Bonfante P."/>
        </authorList>
    </citation>
    <scope>NUCLEOTIDE SEQUENCE [LARGE SCALE GENOMIC DNA]</scope>
    <source>
        <strain evidence="1 2">BEG34</strain>
    </source>
</reference>
<evidence type="ECO:0000313" key="1">
    <source>
        <dbReference type="EMBL" id="KAF0377988.1"/>
    </source>
</evidence>
<accession>A0A8H3WY67</accession>
<evidence type="ECO:0000313" key="2">
    <source>
        <dbReference type="Proteomes" id="UP000439903"/>
    </source>
</evidence>